<dbReference type="Pfam" id="PF01323">
    <property type="entry name" value="DSBA"/>
    <property type="match status" value="1"/>
</dbReference>
<evidence type="ECO:0000256" key="8">
    <source>
        <dbReference type="PIRSR" id="PIRSR001488-1"/>
    </source>
</evidence>
<evidence type="ECO:0000256" key="5">
    <source>
        <dbReference type="ARBA" id="ARBA00023157"/>
    </source>
</evidence>
<dbReference type="PANTHER" id="PTHR35891:SF2">
    <property type="entry name" value="THIOL:DISULFIDE INTERCHANGE PROTEIN DSBA"/>
    <property type="match status" value="1"/>
</dbReference>
<evidence type="ECO:0000256" key="4">
    <source>
        <dbReference type="ARBA" id="ARBA00022764"/>
    </source>
</evidence>
<evidence type="ECO:0000256" key="1">
    <source>
        <dbReference type="ARBA" id="ARBA00004418"/>
    </source>
</evidence>
<feature type="domain" description="Thioredoxin" evidence="10">
    <location>
        <begin position="6"/>
        <end position="149"/>
    </location>
</feature>
<name>A0A6L6IQH1_9ENTR</name>
<sequence>MKKIWLALAGMILAFSASAAQIQDGKQYTTLETPLADGPQVLEFFSFYCPHCYQFEEVLHVSDSVKKKLPEGVKMTKYHVEFLGTLGKDMTQAWAVAMALGVEDKVTVPMFEAVQKTQTIQSVADIRDVFIKAGVKAEEYDAAWNSFVVKSLVVQQEKAASELQLQGVPAMFVNGKYQLNPQGMDTNNGMDAFVQQYADTVKYLVNKK</sequence>
<evidence type="ECO:0000256" key="9">
    <source>
        <dbReference type="SAM" id="SignalP"/>
    </source>
</evidence>
<dbReference type="Proteomes" id="UP000477739">
    <property type="component" value="Unassembled WGS sequence"/>
</dbReference>
<evidence type="ECO:0000256" key="3">
    <source>
        <dbReference type="ARBA" id="ARBA00022729"/>
    </source>
</evidence>
<dbReference type="GO" id="GO:0042597">
    <property type="term" value="C:periplasmic space"/>
    <property type="evidence" value="ECO:0007669"/>
    <property type="project" value="UniProtKB-SubCell"/>
</dbReference>
<proteinExistence type="inferred from homology"/>
<keyword evidence="5 7" id="KW-1015">Disulfide bond</keyword>
<evidence type="ECO:0000259" key="10">
    <source>
        <dbReference type="PROSITE" id="PS51352"/>
    </source>
</evidence>
<protein>
    <recommendedName>
        <fullName evidence="7">Thiol:disulfide interchange protein</fullName>
    </recommendedName>
</protein>
<dbReference type="SUPFAM" id="SSF52833">
    <property type="entry name" value="Thioredoxin-like"/>
    <property type="match status" value="1"/>
</dbReference>
<dbReference type="AlphaFoldDB" id="A0A6L6IQH1"/>
<dbReference type="EMBL" id="WMJZ01000015">
    <property type="protein sequence ID" value="MTH47033.1"/>
    <property type="molecule type" value="Genomic_DNA"/>
</dbReference>
<comment type="subcellular location">
    <subcellularLocation>
        <location evidence="1 7">Periplasm</location>
    </subcellularLocation>
</comment>
<feature type="disulfide bond" description="Redox-active" evidence="8">
    <location>
        <begin position="49"/>
        <end position="52"/>
    </location>
</feature>
<evidence type="ECO:0000256" key="2">
    <source>
        <dbReference type="ARBA" id="ARBA00005791"/>
    </source>
</evidence>
<dbReference type="PROSITE" id="PS00194">
    <property type="entry name" value="THIOREDOXIN_1"/>
    <property type="match status" value="1"/>
</dbReference>
<keyword evidence="6" id="KW-0676">Redox-active center</keyword>
<dbReference type="PROSITE" id="PS51352">
    <property type="entry name" value="THIOREDOXIN_2"/>
    <property type="match status" value="1"/>
</dbReference>
<dbReference type="InterPro" id="IPR036249">
    <property type="entry name" value="Thioredoxin-like_sf"/>
</dbReference>
<dbReference type="OrthoDB" id="9784896at2"/>
<dbReference type="InterPro" id="IPR050824">
    <property type="entry name" value="Thiol_disulfide_DsbA"/>
</dbReference>
<feature type="chain" id="PRO_5027046566" description="Thiol:disulfide interchange protein" evidence="9">
    <location>
        <begin position="20"/>
        <end position="208"/>
    </location>
</feature>
<evidence type="ECO:0000313" key="12">
    <source>
        <dbReference type="Proteomes" id="UP000477739"/>
    </source>
</evidence>
<keyword evidence="12" id="KW-1185">Reference proteome</keyword>
<evidence type="ECO:0000256" key="6">
    <source>
        <dbReference type="ARBA" id="ARBA00023284"/>
    </source>
</evidence>
<dbReference type="InterPro" id="IPR013766">
    <property type="entry name" value="Thioredoxin_domain"/>
</dbReference>
<organism evidence="11 12">
    <name type="scientific">Intestinirhabdus alba</name>
    <dbReference type="NCBI Taxonomy" id="2899544"/>
    <lineage>
        <taxon>Bacteria</taxon>
        <taxon>Pseudomonadati</taxon>
        <taxon>Pseudomonadota</taxon>
        <taxon>Gammaproteobacteria</taxon>
        <taxon>Enterobacterales</taxon>
        <taxon>Enterobacteriaceae</taxon>
        <taxon>Intestinirhabdus</taxon>
    </lineage>
</organism>
<dbReference type="Gene3D" id="3.40.30.10">
    <property type="entry name" value="Glutaredoxin"/>
    <property type="match status" value="1"/>
</dbReference>
<gene>
    <name evidence="11" type="primary">dsbA</name>
    <name evidence="11" type="ORF">GJV78_12355</name>
</gene>
<dbReference type="InterPro" id="IPR001853">
    <property type="entry name" value="DSBA-like_thioredoxin_dom"/>
</dbReference>
<keyword evidence="3 9" id="KW-0732">Signal</keyword>
<dbReference type="InterPro" id="IPR017937">
    <property type="entry name" value="Thioredoxin_CS"/>
</dbReference>
<dbReference type="GO" id="GO:0015036">
    <property type="term" value="F:disulfide oxidoreductase activity"/>
    <property type="evidence" value="ECO:0007669"/>
    <property type="project" value="UniProtKB-ARBA"/>
</dbReference>
<dbReference type="PIRSF" id="PIRSF001488">
    <property type="entry name" value="Tdi_protein"/>
    <property type="match status" value="1"/>
</dbReference>
<evidence type="ECO:0000256" key="7">
    <source>
        <dbReference type="PIRNR" id="PIRNR001488"/>
    </source>
</evidence>
<feature type="signal peptide" evidence="9">
    <location>
        <begin position="1"/>
        <end position="19"/>
    </location>
</feature>
<dbReference type="RefSeq" id="WP_155108637.1">
    <property type="nucleotide sequence ID" value="NZ_WMJZ01000015.1"/>
</dbReference>
<reference evidence="11 12" key="1">
    <citation type="submission" date="2019-11" db="EMBL/GenBank/DDBJ databases">
        <title>Escherichia alba sp. nov. isolated from the gut of plastic-eating superworms Zophobas atratus.</title>
        <authorList>
            <person name="Yang Y."/>
        </authorList>
    </citation>
    <scope>NUCLEOTIDE SEQUENCE [LARGE SCALE GENOMIC DNA]</scope>
    <source>
        <strain evidence="12">BIT-B35</strain>
    </source>
</reference>
<dbReference type="NCBIfam" id="NF008198">
    <property type="entry name" value="PRK10954.1"/>
    <property type="match status" value="1"/>
</dbReference>
<keyword evidence="4 7" id="KW-0574">Periplasm</keyword>
<dbReference type="CDD" id="cd03019">
    <property type="entry name" value="DsbA_DsbA"/>
    <property type="match status" value="1"/>
</dbReference>
<dbReference type="PANTHER" id="PTHR35891">
    <property type="entry name" value="THIOL:DISULFIDE INTERCHANGE PROTEIN DSBA"/>
    <property type="match status" value="1"/>
</dbReference>
<comment type="similarity">
    <text evidence="2">Belongs to the thioredoxin family. DsbA subfamily.</text>
</comment>
<evidence type="ECO:0000313" key="11">
    <source>
        <dbReference type="EMBL" id="MTH47033.1"/>
    </source>
</evidence>
<comment type="caution">
    <text evidence="11">The sequence shown here is derived from an EMBL/GenBank/DDBJ whole genome shotgun (WGS) entry which is preliminary data.</text>
</comment>
<accession>A0A6L6IQH1</accession>
<dbReference type="InterPro" id="IPR023205">
    <property type="entry name" value="DsbA/DsbL"/>
</dbReference>